<name>A0A9X4ALV5_9BACI</name>
<reference evidence="1" key="1">
    <citation type="submission" date="2022-06" db="EMBL/GenBank/DDBJ databases">
        <title>Aquibacillus sp. a new bacterium isolated from soil saline samples.</title>
        <authorList>
            <person name="Galisteo C."/>
            <person name="De La Haba R."/>
            <person name="Sanchez-Porro C."/>
            <person name="Ventosa A."/>
        </authorList>
    </citation>
    <scope>NUCLEOTIDE SEQUENCE</scope>
    <source>
        <strain evidence="1">3ASR75-11</strain>
    </source>
</reference>
<sequence>MAKATTQIEKKESNVEEERAEDIAAIMKQIADNREAIQDSLIILQELHQSGVLDMVKGLLRTREKVGVLAMEQINQPGMHNIMRNGMNSIELLASLDPDQLKTVFGGLTQGLQKASESIETNEQMGAWGMLKSMRDPNVKTSLNTMAHFLNGMGEGLNNKKTH</sequence>
<keyword evidence="2" id="KW-1185">Reference proteome</keyword>
<dbReference type="InterPro" id="IPR012440">
    <property type="entry name" value="DUF1641"/>
</dbReference>
<organism evidence="1 2">
    <name type="scientific">Terrihalobacillus insolitus</name>
    <dbReference type="NCBI Taxonomy" id="2950438"/>
    <lineage>
        <taxon>Bacteria</taxon>
        <taxon>Bacillati</taxon>
        <taxon>Bacillota</taxon>
        <taxon>Bacilli</taxon>
        <taxon>Bacillales</taxon>
        <taxon>Bacillaceae</taxon>
        <taxon>Terrihalobacillus</taxon>
    </lineage>
</organism>
<evidence type="ECO:0000313" key="2">
    <source>
        <dbReference type="Proteomes" id="UP001145050"/>
    </source>
</evidence>
<accession>A0A9X4ALV5</accession>
<dbReference type="PANTHER" id="PTHR38433">
    <property type="match status" value="1"/>
</dbReference>
<gene>
    <name evidence="1" type="ORF">NC797_06530</name>
</gene>
<protein>
    <submittedName>
        <fullName evidence="1">DUF1641 domain-containing protein</fullName>
    </submittedName>
</protein>
<evidence type="ECO:0000313" key="1">
    <source>
        <dbReference type="EMBL" id="MDC3424164.1"/>
    </source>
</evidence>
<dbReference type="RefSeq" id="WP_272435963.1">
    <property type="nucleotide sequence ID" value="NZ_JAMQKB010000004.1"/>
</dbReference>
<dbReference type="PANTHER" id="PTHR38433:SF1">
    <property type="entry name" value="DUF1641 DOMAIN-CONTAINING PROTEIN"/>
    <property type="match status" value="1"/>
</dbReference>
<dbReference type="AlphaFoldDB" id="A0A9X4ALV5"/>
<dbReference type="Pfam" id="PF07849">
    <property type="entry name" value="DUF1641"/>
    <property type="match status" value="1"/>
</dbReference>
<dbReference type="EMBL" id="JAMQKB010000004">
    <property type="protein sequence ID" value="MDC3424164.1"/>
    <property type="molecule type" value="Genomic_DNA"/>
</dbReference>
<dbReference type="Proteomes" id="UP001145050">
    <property type="component" value="Unassembled WGS sequence"/>
</dbReference>
<proteinExistence type="predicted"/>
<comment type="caution">
    <text evidence="1">The sequence shown here is derived from an EMBL/GenBank/DDBJ whole genome shotgun (WGS) entry which is preliminary data.</text>
</comment>